<keyword evidence="3 6" id="KW-0408">Iron</keyword>
<dbReference type="InterPro" id="IPR033941">
    <property type="entry name" value="IPMI_cat"/>
</dbReference>
<dbReference type="SUPFAM" id="SSF53732">
    <property type="entry name" value="Aconitase iron-sulfur domain"/>
    <property type="match status" value="1"/>
</dbReference>
<dbReference type="InterPro" id="IPR018136">
    <property type="entry name" value="Aconitase_4Fe-4S_BS"/>
</dbReference>
<dbReference type="PANTHER" id="PTHR43822:SF2">
    <property type="entry name" value="HOMOACONITASE, MITOCHONDRIAL"/>
    <property type="match status" value="1"/>
</dbReference>
<dbReference type="Pfam" id="PF00330">
    <property type="entry name" value="Aconitase"/>
    <property type="match status" value="1"/>
</dbReference>
<comment type="function">
    <text evidence="6">Catalyzes the isomerization between 2-isopropylmalate and 3-isopropylmalate, via the formation of 2-isopropylmaleate.</text>
</comment>
<dbReference type="InterPro" id="IPR011826">
    <property type="entry name" value="HAcnase/IPMdehydase_lsu_prok"/>
</dbReference>
<gene>
    <name evidence="6" type="primary">leuC</name>
    <name evidence="8" type="ORF">D6D85_00150</name>
    <name evidence="9" type="ORF">EF810_05765</name>
</gene>
<evidence type="ECO:0000259" key="7">
    <source>
        <dbReference type="Pfam" id="PF00330"/>
    </source>
</evidence>
<dbReference type="NCBIfam" id="TIGR01343">
    <property type="entry name" value="hacA_fam"/>
    <property type="match status" value="1"/>
</dbReference>
<evidence type="ECO:0000256" key="5">
    <source>
        <dbReference type="ARBA" id="ARBA00023239"/>
    </source>
</evidence>
<dbReference type="Proteomes" id="UP000277582">
    <property type="component" value="Unassembled WGS sequence"/>
</dbReference>
<dbReference type="GO" id="GO:0051539">
    <property type="term" value="F:4 iron, 4 sulfur cluster binding"/>
    <property type="evidence" value="ECO:0007669"/>
    <property type="project" value="UniProtKB-KW"/>
</dbReference>
<dbReference type="AlphaFoldDB" id="A0A3R9RB50"/>
<keyword evidence="6" id="KW-0028">Amino-acid biosynthesis</keyword>
<dbReference type="EC" id="4.2.1.33" evidence="6"/>
<dbReference type="GO" id="GO:0046872">
    <property type="term" value="F:metal ion binding"/>
    <property type="evidence" value="ECO:0007669"/>
    <property type="project" value="UniProtKB-KW"/>
</dbReference>
<dbReference type="EMBL" id="RCOS01000003">
    <property type="protein sequence ID" value="RSN79091.1"/>
    <property type="molecule type" value="Genomic_DNA"/>
</dbReference>
<comment type="catalytic activity">
    <reaction evidence="6">
        <text>(2R,3S)-3-isopropylmalate = (2S)-2-isopropylmalate</text>
        <dbReference type="Rhea" id="RHEA:32287"/>
        <dbReference type="ChEBI" id="CHEBI:1178"/>
        <dbReference type="ChEBI" id="CHEBI:35121"/>
        <dbReference type="EC" id="4.2.1.33"/>
    </reaction>
</comment>
<dbReference type="HAMAP" id="MF_01027">
    <property type="entry name" value="LeuC_type2"/>
    <property type="match status" value="1"/>
</dbReference>
<dbReference type="PRINTS" id="PR00415">
    <property type="entry name" value="ACONITASE"/>
</dbReference>
<feature type="binding site" evidence="6">
    <location>
        <position position="355"/>
    </location>
    <ligand>
        <name>[4Fe-4S] cluster</name>
        <dbReference type="ChEBI" id="CHEBI:49883"/>
    </ligand>
</feature>
<feature type="domain" description="Aconitase/3-isopropylmalate dehydratase large subunit alpha/beta/alpha" evidence="7">
    <location>
        <begin position="24"/>
        <end position="280"/>
    </location>
</feature>
<dbReference type="NCBIfam" id="NF001614">
    <property type="entry name" value="PRK00402.1"/>
    <property type="match status" value="1"/>
</dbReference>
<evidence type="ECO:0000256" key="4">
    <source>
        <dbReference type="ARBA" id="ARBA00023014"/>
    </source>
</evidence>
<dbReference type="CDD" id="cd01583">
    <property type="entry name" value="IPMI"/>
    <property type="match status" value="1"/>
</dbReference>
<feature type="binding site" evidence="6">
    <location>
        <position position="295"/>
    </location>
    <ligand>
        <name>[4Fe-4S] cluster</name>
        <dbReference type="ChEBI" id="CHEBI:49883"/>
    </ligand>
</feature>
<evidence type="ECO:0000256" key="6">
    <source>
        <dbReference type="HAMAP-Rule" id="MF_01027"/>
    </source>
</evidence>
<dbReference type="GO" id="GO:0003861">
    <property type="term" value="F:3-isopropylmalate dehydratase activity"/>
    <property type="evidence" value="ECO:0007669"/>
    <property type="project" value="UniProtKB-UniRule"/>
</dbReference>
<sequence>MTITEKILSYKAGRRVYPGDLIVVGIDLAYAHDGTAPLAIQIMRENPELYRVFDPLKVLFVVDHASPAPHVEAAKAHKMMRDFARKFGIRFFDVGEGICHQIVAENGYARPFSLVLGADSHTTTLGALSSFATGVGSTDITLAISLGKSWLRVPEPVKVSLEGEVRPFISGKDIILRIIKEVGVDGLTYKAVEFHGDAIKYISMDSRMTICNMCVEAGAKTGIFPVDGILLRYLSQIGVEGIELEADPDAEYDEIFSFDLSSLEPQVAEPPNVDRVRAVEELEGTEVDQVFIGSCTNGRYEDFLAAAKILRGRKAKDGVRCIAIPASRSIYLKLLKDGVLNVLTEAGFFVAHSTCGPCIGAHLGLLGPNETVISTSNRNFPGRMGDKDSKIYLASPATAAASAVEGRIADPRKYLGD</sequence>
<comment type="similarity">
    <text evidence="6">Belongs to the aconitase/IPM isomerase family. LeuC type 2 subfamily.</text>
</comment>
<keyword evidence="5 6" id="KW-0456">Lyase</keyword>
<evidence type="ECO:0000256" key="1">
    <source>
        <dbReference type="ARBA" id="ARBA00022485"/>
    </source>
</evidence>
<dbReference type="InterPro" id="IPR015931">
    <property type="entry name" value="Acnase/IPM_dHydase_lsu_aba_1/3"/>
</dbReference>
<evidence type="ECO:0000256" key="2">
    <source>
        <dbReference type="ARBA" id="ARBA00022723"/>
    </source>
</evidence>
<comment type="cofactor">
    <cofactor evidence="6">
        <name>[4Fe-4S] cluster</name>
        <dbReference type="ChEBI" id="CHEBI:49883"/>
    </cofactor>
    <text evidence="6">Binds 1 [4Fe-4S] cluster per subunit.</text>
</comment>
<name>A0A3R9RB50_9CREN</name>
<keyword evidence="4 6" id="KW-0411">Iron-sulfur</keyword>
<comment type="pathway">
    <text evidence="6">Amino-acid biosynthesis; L-leucine biosynthesis; L-leucine from 3-methyl-2-oxobutanoate: step 2/4.</text>
</comment>
<dbReference type="PROSITE" id="PS01244">
    <property type="entry name" value="ACONITASE_2"/>
    <property type="match status" value="1"/>
</dbReference>
<dbReference type="OrthoDB" id="255at2157"/>
<dbReference type="GO" id="GO:0009098">
    <property type="term" value="P:L-leucine biosynthetic process"/>
    <property type="evidence" value="ECO:0007669"/>
    <property type="project" value="UniProtKB-UniRule"/>
</dbReference>
<keyword evidence="2 6" id="KW-0479">Metal-binding</keyword>
<proteinExistence type="inferred from homology"/>
<dbReference type="NCBIfam" id="TIGR02086">
    <property type="entry name" value="IPMI_arch"/>
    <property type="match status" value="1"/>
</dbReference>
<dbReference type="EMBL" id="RXII01000088">
    <property type="protein sequence ID" value="RZN60486.1"/>
    <property type="molecule type" value="Genomic_DNA"/>
</dbReference>
<keyword evidence="6" id="KW-0432">Leucine biosynthesis</keyword>
<dbReference type="UniPathway" id="UPA00048">
    <property type="reaction ID" value="UER00071"/>
</dbReference>
<dbReference type="Proteomes" id="UP000316217">
    <property type="component" value="Unassembled WGS sequence"/>
</dbReference>
<keyword evidence="1 6" id="KW-0004">4Fe-4S</keyword>
<reference evidence="8 10" key="1">
    <citation type="submission" date="2018-10" db="EMBL/GenBank/DDBJ databases">
        <title>Co-occurring genomic capacity for anaerobic methane metabolism and dissimilatory sulfite reduction discovered in the Korarchaeota.</title>
        <authorList>
            <person name="Mckay L.J."/>
            <person name="Dlakic M."/>
            <person name="Fields M.W."/>
            <person name="Delmont T.O."/>
            <person name="Eren A.M."/>
            <person name="Jay Z.J."/>
            <person name="Klingelsmith K.B."/>
            <person name="Rusch D.B."/>
            <person name="Inskeep W.P."/>
        </authorList>
    </citation>
    <scope>NUCLEOTIDE SEQUENCE [LARGE SCALE GENOMIC DNA]</scope>
    <source>
        <strain evidence="8 10">MDKW</strain>
    </source>
</reference>
<dbReference type="InterPro" id="IPR001030">
    <property type="entry name" value="Acoase/IPM_deHydtase_lsu_aba"/>
</dbReference>
<organism evidence="8 10">
    <name type="scientific">Candidatus Methanodesulfokora washburnensis</name>
    <dbReference type="NCBI Taxonomy" id="2478471"/>
    <lineage>
        <taxon>Archaea</taxon>
        <taxon>Thermoproteota</taxon>
        <taxon>Candidatus Korarchaeia</taxon>
        <taxon>Candidatus Korarchaeia incertae sedis</taxon>
        <taxon>Candidatus Methanodesulfokora</taxon>
    </lineage>
</organism>
<keyword evidence="6" id="KW-0100">Branched-chain amino acid biosynthesis</keyword>
<reference evidence="9 11" key="2">
    <citation type="journal article" date="2019" name="Nat. Microbiol.">
        <title>Wide diversity of methane and short-chain alkane metabolisms in uncultured archaea.</title>
        <authorList>
            <person name="Borrel G."/>
            <person name="Adam P.S."/>
            <person name="McKay L.J."/>
            <person name="Chen L.X."/>
            <person name="Sierra-Garcia I.N."/>
            <person name="Sieber C.M."/>
            <person name="Letourneur Q."/>
            <person name="Ghozlane A."/>
            <person name="Andersen G.L."/>
            <person name="Li W.J."/>
            <person name="Hallam S.J."/>
            <person name="Muyzer G."/>
            <person name="de Oliveira V.M."/>
            <person name="Inskeep W.P."/>
            <person name="Banfield J.F."/>
            <person name="Gribaldo S."/>
        </authorList>
    </citation>
    <scope>NUCLEOTIDE SEQUENCE [LARGE SCALE GENOMIC DNA]</scope>
    <source>
        <strain evidence="9">NM4</strain>
    </source>
</reference>
<evidence type="ECO:0000313" key="8">
    <source>
        <dbReference type="EMBL" id="RSN79091.1"/>
    </source>
</evidence>
<dbReference type="Gene3D" id="3.30.499.10">
    <property type="entry name" value="Aconitase, domain 3"/>
    <property type="match status" value="2"/>
</dbReference>
<dbReference type="InterPro" id="IPR050067">
    <property type="entry name" value="IPM_dehydratase_rel_enz"/>
</dbReference>
<evidence type="ECO:0000313" key="10">
    <source>
        <dbReference type="Proteomes" id="UP000277582"/>
    </source>
</evidence>
<evidence type="ECO:0000313" key="9">
    <source>
        <dbReference type="EMBL" id="RZN60486.1"/>
    </source>
</evidence>
<accession>A0A3R9RB50</accession>
<keyword evidence="10" id="KW-1185">Reference proteome</keyword>
<protein>
    <recommendedName>
        <fullName evidence="6">3-isopropylmalate dehydratase large subunit</fullName>
        <ecNumber evidence="6">4.2.1.33</ecNumber>
    </recommendedName>
    <alternativeName>
        <fullName evidence="6">Alpha-IPM isomerase</fullName>
        <shortName evidence="6">IPMI</shortName>
    </alternativeName>
    <alternativeName>
        <fullName evidence="6">Isopropylmalate isomerase</fullName>
    </alternativeName>
</protein>
<dbReference type="InterPro" id="IPR036008">
    <property type="entry name" value="Aconitase_4Fe-4S_dom"/>
</dbReference>
<comment type="subunit">
    <text evidence="6">Heterodimer of LeuC and LeuD.</text>
</comment>
<dbReference type="InterPro" id="IPR006251">
    <property type="entry name" value="Homoacnase/IPMdehydase_lsu"/>
</dbReference>
<feature type="binding site" evidence="6">
    <location>
        <position position="358"/>
    </location>
    <ligand>
        <name>[4Fe-4S] cluster</name>
        <dbReference type="ChEBI" id="CHEBI:49883"/>
    </ligand>
</feature>
<evidence type="ECO:0000313" key="11">
    <source>
        <dbReference type="Proteomes" id="UP000316217"/>
    </source>
</evidence>
<dbReference type="PANTHER" id="PTHR43822">
    <property type="entry name" value="HOMOACONITASE, MITOCHONDRIAL-RELATED"/>
    <property type="match status" value="1"/>
</dbReference>
<evidence type="ECO:0000256" key="3">
    <source>
        <dbReference type="ARBA" id="ARBA00023004"/>
    </source>
</evidence>
<comment type="caution">
    <text evidence="8">The sequence shown here is derived from an EMBL/GenBank/DDBJ whole genome shotgun (WGS) entry which is preliminary data.</text>
</comment>